<feature type="transmembrane region" description="Helical" evidence="5">
    <location>
        <begin position="210"/>
        <end position="232"/>
    </location>
</feature>
<proteinExistence type="predicted"/>
<evidence type="ECO:0000256" key="1">
    <source>
        <dbReference type="ARBA" id="ARBA00004141"/>
    </source>
</evidence>
<evidence type="ECO:0000313" key="8">
    <source>
        <dbReference type="Proteomes" id="UP000265614"/>
    </source>
</evidence>
<evidence type="ECO:0000256" key="2">
    <source>
        <dbReference type="ARBA" id="ARBA00022692"/>
    </source>
</evidence>
<dbReference type="Pfam" id="PF01061">
    <property type="entry name" value="ABC2_membrane"/>
    <property type="match status" value="1"/>
</dbReference>
<protein>
    <submittedName>
        <fullName evidence="7">ABC transporter permease</fullName>
    </submittedName>
</protein>
<sequence length="294" mass="30969">MSAPVAPAAPAGATRHAVRLGLRRGWTEFLLSVRSPQDQGFYLFTAVVSVGYLWLNRDGEVEGTTLSFPTVALPSVLAALAAFGVFMGPVFALAMEREDGTLLRHKAVPHGMQGCVTGQLVLHALSAVPQLLVVLVPSWLLFDGLVRTGAGGWLVLAGVVVLGMAALLPWGMVVGALVPSTQKAGTWGMLPVLVVVGISGVFVPLQQMWGWLQAVAQVFPVYWLGLGLRSAVLPDAAAALEVGGSWRTGTTVAVLGAWCVVGLLVAPPVLRRMARRQSGSQVQAARDAALQWVR</sequence>
<dbReference type="Proteomes" id="UP000265614">
    <property type="component" value="Unassembled WGS sequence"/>
</dbReference>
<feature type="transmembrane region" description="Helical" evidence="5">
    <location>
        <begin position="76"/>
        <end position="95"/>
    </location>
</feature>
<feature type="transmembrane region" description="Helical" evidence="5">
    <location>
        <begin position="154"/>
        <end position="178"/>
    </location>
</feature>
<name>A0A3A3Z2Q1_9ACTN</name>
<evidence type="ECO:0000313" key="7">
    <source>
        <dbReference type="EMBL" id="RJK97004.1"/>
    </source>
</evidence>
<dbReference type="EMBL" id="QZEZ01000002">
    <property type="protein sequence ID" value="RJK97004.1"/>
    <property type="molecule type" value="Genomic_DNA"/>
</dbReference>
<evidence type="ECO:0000259" key="6">
    <source>
        <dbReference type="Pfam" id="PF01061"/>
    </source>
</evidence>
<feature type="transmembrane region" description="Helical" evidence="5">
    <location>
        <begin position="184"/>
        <end position="203"/>
    </location>
</feature>
<gene>
    <name evidence="7" type="ORF">D5H78_07140</name>
</gene>
<accession>A0A3A3Z2Q1</accession>
<dbReference type="PANTHER" id="PTHR43229:SF2">
    <property type="entry name" value="NODULATION PROTEIN J"/>
    <property type="match status" value="1"/>
</dbReference>
<keyword evidence="3 5" id="KW-1133">Transmembrane helix</keyword>
<dbReference type="GO" id="GO:0140359">
    <property type="term" value="F:ABC-type transporter activity"/>
    <property type="evidence" value="ECO:0007669"/>
    <property type="project" value="InterPro"/>
</dbReference>
<organism evidence="7 8">
    <name type="scientific">Vallicoccus soli</name>
    <dbReference type="NCBI Taxonomy" id="2339232"/>
    <lineage>
        <taxon>Bacteria</taxon>
        <taxon>Bacillati</taxon>
        <taxon>Actinomycetota</taxon>
        <taxon>Actinomycetes</taxon>
        <taxon>Motilibacterales</taxon>
        <taxon>Vallicoccaceae</taxon>
        <taxon>Vallicoccus</taxon>
    </lineage>
</organism>
<dbReference type="InterPro" id="IPR051784">
    <property type="entry name" value="Nod_factor_ABC_transporter"/>
</dbReference>
<feature type="transmembrane region" description="Helical" evidence="5">
    <location>
        <begin position="252"/>
        <end position="270"/>
    </location>
</feature>
<keyword evidence="2 5" id="KW-0812">Transmembrane</keyword>
<evidence type="ECO:0000256" key="5">
    <source>
        <dbReference type="SAM" id="Phobius"/>
    </source>
</evidence>
<dbReference type="AlphaFoldDB" id="A0A3A3Z2Q1"/>
<comment type="caution">
    <text evidence="7">The sequence shown here is derived from an EMBL/GenBank/DDBJ whole genome shotgun (WGS) entry which is preliminary data.</text>
</comment>
<feature type="domain" description="ABC-2 type transporter transmembrane" evidence="6">
    <location>
        <begin position="47"/>
        <end position="231"/>
    </location>
</feature>
<feature type="transmembrane region" description="Helical" evidence="5">
    <location>
        <begin position="120"/>
        <end position="142"/>
    </location>
</feature>
<dbReference type="InterPro" id="IPR013525">
    <property type="entry name" value="ABC2_TM"/>
</dbReference>
<feature type="transmembrane region" description="Helical" evidence="5">
    <location>
        <begin position="39"/>
        <end position="55"/>
    </location>
</feature>
<dbReference type="PANTHER" id="PTHR43229">
    <property type="entry name" value="NODULATION PROTEIN J"/>
    <property type="match status" value="1"/>
</dbReference>
<keyword evidence="8" id="KW-1185">Reference proteome</keyword>
<evidence type="ECO:0000256" key="4">
    <source>
        <dbReference type="ARBA" id="ARBA00023136"/>
    </source>
</evidence>
<comment type="subcellular location">
    <subcellularLocation>
        <location evidence="1">Membrane</location>
        <topology evidence="1">Multi-pass membrane protein</topology>
    </subcellularLocation>
</comment>
<dbReference type="OrthoDB" id="9786643at2"/>
<reference evidence="7 8" key="1">
    <citation type="submission" date="2018-09" db="EMBL/GenBank/DDBJ databases">
        <title>YIM 75000 draft genome.</title>
        <authorList>
            <person name="Tang S."/>
            <person name="Feng Y."/>
        </authorList>
    </citation>
    <scope>NUCLEOTIDE SEQUENCE [LARGE SCALE GENOMIC DNA]</scope>
    <source>
        <strain evidence="7 8">YIM 75000</strain>
    </source>
</reference>
<dbReference type="GO" id="GO:0016020">
    <property type="term" value="C:membrane"/>
    <property type="evidence" value="ECO:0007669"/>
    <property type="project" value="UniProtKB-SubCell"/>
</dbReference>
<evidence type="ECO:0000256" key="3">
    <source>
        <dbReference type="ARBA" id="ARBA00022989"/>
    </source>
</evidence>
<keyword evidence="4 5" id="KW-0472">Membrane</keyword>
<dbReference type="RefSeq" id="WP_119949720.1">
    <property type="nucleotide sequence ID" value="NZ_QZEZ01000002.1"/>
</dbReference>